<protein>
    <submittedName>
        <fullName evidence="1">Uncharacterized protein</fullName>
    </submittedName>
</protein>
<evidence type="ECO:0000313" key="2">
    <source>
        <dbReference type="Proteomes" id="UP001148662"/>
    </source>
</evidence>
<keyword evidence="2" id="KW-1185">Reference proteome</keyword>
<reference evidence="1" key="1">
    <citation type="submission" date="2022-07" db="EMBL/GenBank/DDBJ databases">
        <title>Genome Sequence of Phlebia brevispora.</title>
        <authorList>
            <person name="Buettner E."/>
        </authorList>
    </citation>
    <scope>NUCLEOTIDE SEQUENCE</scope>
    <source>
        <strain evidence="1">MPL23</strain>
    </source>
</reference>
<organism evidence="1 2">
    <name type="scientific">Phlebia brevispora</name>
    <dbReference type="NCBI Taxonomy" id="194682"/>
    <lineage>
        <taxon>Eukaryota</taxon>
        <taxon>Fungi</taxon>
        <taxon>Dikarya</taxon>
        <taxon>Basidiomycota</taxon>
        <taxon>Agaricomycotina</taxon>
        <taxon>Agaricomycetes</taxon>
        <taxon>Polyporales</taxon>
        <taxon>Meruliaceae</taxon>
        <taxon>Phlebia</taxon>
    </lineage>
</organism>
<comment type="caution">
    <text evidence="1">The sequence shown here is derived from an EMBL/GenBank/DDBJ whole genome shotgun (WGS) entry which is preliminary data.</text>
</comment>
<accession>A0ACC1T2B9</accession>
<sequence>MSLTTLDKGKGKALLEKEVHEEVEQELASASSSASDSETDSDSDTSDDSESEDDIIQEQLKSLLEKARQNALSKAGSQMAQNDSQQEEEIIRLGDGEDSKELPLPPLDPGALPKPYIDLGDEKRGGPSKLRDLDVEQAEQTSAHAAPKPPAPSPSEQSGKTLTKKEKKAVGRIHLTRLRLSIDKDPKLKTQTAGKSWFDLPAPAEADLPRLYREVEALRLRNQLDPKRFYRKEEGEGKGVKGLPKYFAIGTIVTESSPFGSTSAANLPKSERKRTLVDELVDDAEAKSYAKKKFKELQTVRGARGRGTLARRQAARKPKW</sequence>
<proteinExistence type="predicted"/>
<dbReference type="Proteomes" id="UP001148662">
    <property type="component" value="Unassembled WGS sequence"/>
</dbReference>
<gene>
    <name evidence="1" type="ORF">NM688_g4646</name>
</gene>
<evidence type="ECO:0000313" key="1">
    <source>
        <dbReference type="EMBL" id="KAJ3551537.1"/>
    </source>
</evidence>
<dbReference type="EMBL" id="JANHOG010000787">
    <property type="protein sequence ID" value="KAJ3551537.1"/>
    <property type="molecule type" value="Genomic_DNA"/>
</dbReference>
<name>A0ACC1T2B9_9APHY</name>